<protein>
    <submittedName>
        <fullName evidence="2">Uncharacterized protein</fullName>
    </submittedName>
</protein>
<evidence type="ECO:0000256" key="1">
    <source>
        <dbReference type="SAM" id="MobiDB-lite"/>
    </source>
</evidence>
<sequence>MQTDGDLLTLICALKSLIEINIVSVDNLLVAGRKHGCKNLCKCPPAPEPDKKPSASEELEDQKLLLEVEDALRKATLALSDTGNKKKSIAVKREVGIKKQCNDKVVSNNSSLPNTVASKSSAPVKLPRVEELIINQNGMQRGEVTKRYKPAYLTAPFKTDGPKRIIRPSSGRLSAKPRRPNKSAGIGNKFESLASQNSTGRNFDAGDTDEQDPNHRVISKELTDCCIPTEPLTKHPIEKPSTGYIPVRSPDRNCPCVEEFNCLQKKLDFKFGRLYRLFRDDLFYANDGTCAKTLQRIYFLRLQSKGFRAFIPLIIKRYEDSLFWFTQFVDRVQYVDLDEADTDQLEWIQSMVSRFRRLVSRMETAREMVLSSNSTKKDPNEPAPVKVNDPLGEWISLTRKQRYPAENPLPTSDLRDELLDPFKAYLSIGSHPKSFTFRSRLSTLLNLPDFCSYSGKRDQADRFLRLWSELEIAQVESILLKHYTRLLPELMEDISKRPAAISSKFRQLYALVCGSSPVALKDTFED</sequence>
<evidence type="ECO:0000313" key="2">
    <source>
        <dbReference type="EMBL" id="CAL5131127.1"/>
    </source>
</evidence>
<gene>
    <name evidence="2" type="ORF">CDAUBV1_LOCUS3305</name>
</gene>
<feature type="region of interest" description="Disordered" evidence="1">
    <location>
        <begin position="159"/>
        <end position="213"/>
    </location>
</feature>
<proteinExistence type="predicted"/>
<evidence type="ECO:0000313" key="3">
    <source>
        <dbReference type="Proteomes" id="UP001497525"/>
    </source>
</evidence>
<dbReference type="EMBL" id="CAXLJL010000079">
    <property type="protein sequence ID" value="CAL5131127.1"/>
    <property type="molecule type" value="Genomic_DNA"/>
</dbReference>
<name>A0AAV2T112_CALDB</name>
<dbReference type="Proteomes" id="UP001497525">
    <property type="component" value="Unassembled WGS sequence"/>
</dbReference>
<dbReference type="AlphaFoldDB" id="A0AAV2T112"/>
<accession>A0AAV2T112</accession>
<organism evidence="2 3">
    <name type="scientific">Calicophoron daubneyi</name>
    <name type="common">Rumen fluke</name>
    <name type="synonym">Paramphistomum daubneyi</name>
    <dbReference type="NCBI Taxonomy" id="300641"/>
    <lineage>
        <taxon>Eukaryota</taxon>
        <taxon>Metazoa</taxon>
        <taxon>Spiralia</taxon>
        <taxon>Lophotrochozoa</taxon>
        <taxon>Platyhelminthes</taxon>
        <taxon>Trematoda</taxon>
        <taxon>Digenea</taxon>
        <taxon>Plagiorchiida</taxon>
        <taxon>Pronocephalata</taxon>
        <taxon>Paramphistomoidea</taxon>
        <taxon>Paramphistomidae</taxon>
        <taxon>Calicophoron</taxon>
    </lineage>
</organism>
<comment type="caution">
    <text evidence="2">The sequence shown here is derived from an EMBL/GenBank/DDBJ whole genome shotgun (WGS) entry which is preliminary data.</text>
</comment>
<reference evidence="2" key="1">
    <citation type="submission" date="2024-06" db="EMBL/GenBank/DDBJ databases">
        <authorList>
            <person name="Liu X."/>
            <person name="Lenzi L."/>
            <person name="Haldenby T S."/>
            <person name="Uol C."/>
        </authorList>
    </citation>
    <scope>NUCLEOTIDE SEQUENCE</scope>
</reference>